<reference evidence="2 3" key="1">
    <citation type="submission" date="2019-03" db="EMBL/GenBank/DDBJ databases">
        <title>Genomic Encyclopedia of Type Strains, Phase IV (KMG-IV): sequencing the most valuable type-strain genomes for metagenomic binning, comparative biology and taxonomic classification.</title>
        <authorList>
            <person name="Goeker M."/>
        </authorList>
    </citation>
    <scope>NUCLEOTIDE SEQUENCE [LARGE SCALE GENOMIC DNA]</scope>
    <source>
        <strain evidence="2 3">DSM 29489</strain>
    </source>
</reference>
<protein>
    <submittedName>
        <fullName evidence="2">DRTGG domain-containing protein</fullName>
    </submittedName>
</protein>
<proteinExistence type="predicted"/>
<name>A0A4R3K8Q1_9FIRM</name>
<dbReference type="InterPro" id="IPR028979">
    <property type="entry name" value="Ser_kin/Pase_Hpr-like_N_sf"/>
</dbReference>
<comment type="caution">
    <text evidence="2">The sequence shown here is derived from an EMBL/GenBank/DDBJ whole genome shotgun (WGS) entry which is preliminary data.</text>
</comment>
<evidence type="ECO:0000313" key="2">
    <source>
        <dbReference type="EMBL" id="TCS79183.1"/>
    </source>
</evidence>
<dbReference type="InterPro" id="IPR010766">
    <property type="entry name" value="DRTGG"/>
</dbReference>
<gene>
    <name evidence="2" type="ORF">EDD59_109117</name>
</gene>
<dbReference type="AlphaFoldDB" id="A0A4R3K8Q1"/>
<dbReference type="RefSeq" id="WP_132380839.1">
    <property type="nucleotide sequence ID" value="NZ_DAIPCY010000003.1"/>
</dbReference>
<accession>A0A4R3K8Q1</accession>
<evidence type="ECO:0000259" key="1">
    <source>
        <dbReference type="Pfam" id="PF07085"/>
    </source>
</evidence>
<sequence length="110" mass="11712">MNLQTVLDLPDCMVLTGGNSQREISKVFCCDLLSIAMSKAPADGVWVTVMGNRNTLAVASLTDIACIILAEGAVLDENTLAQAEKEEIAVLSTELPIFDIALKVYEAGKP</sequence>
<dbReference type="EMBL" id="SLZZ01000009">
    <property type="protein sequence ID" value="TCS79183.1"/>
    <property type="molecule type" value="Genomic_DNA"/>
</dbReference>
<organism evidence="2 3">
    <name type="scientific">Muricomes intestini</name>
    <dbReference type="NCBI Taxonomy" id="1796634"/>
    <lineage>
        <taxon>Bacteria</taxon>
        <taxon>Bacillati</taxon>
        <taxon>Bacillota</taxon>
        <taxon>Clostridia</taxon>
        <taxon>Lachnospirales</taxon>
        <taxon>Lachnospiraceae</taxon>
        <taxon>Muricomes</taxon>
    </lineage>
</organism>
<dbReference type="SUPFAM" id="SSF75138">
    <property type="entry name" value="HprK N-terminal domain-like"/>
    <property type="match status" value="1"/>
</dbReference>
<dbReference type="Gene3D" id="3.40.1390.20">
    <property type="entry name" value="HprK N-terminal domain-like"/>
    <property type="match status" value="1"/>
</dbReference>
<feature type="domain" description="DRTGG" evidence="1">
    <location>
        <begin position="13"/>
        <end position="104"/>
    </location>
</feature>
<dbReference type="Pfam" id="PF07085">
    <property type="entry name" value="DRTGG"/>
    <property type="match status" value="1"/>
</dbReference>
<keyword evidence="3" id="KW-1185">Reference proteome</keyword>
<dbReference type="OrthoDB" id="9800356at2"/>
<evidence type="ECO:0000313" key="3">
    <source>
        <dbReference type="Proteomes" id="UP000295726"/>
    </source>
</evidence>
<dbReference type="Proteomes" id="UP000295726">
    <property type="component" value="Unassembled WGS sequence"/>
</dbReference>